<dbReference type="Proteomes" id="UP001147700">
    <property type="component" value="Unassembled WGS sequence"/>
</dbReference>
<gene>
    <name evidence="2" type="ORF">OJ962_25045</name>
</gene>
<feature type="transmembrane region" description="Helical" evidence="1">
    <location>
        <begin position="139"/>
        <end position="168"/>
    </location>
</feature>
<feature type="transmembrane region" description="Helical" evidence="1">
    <location>
        <begin position="237"/>
        <end position="257"/>
    </location>
</feature>
<feature type="transmembrane region" description="Helical" evidence="1">
    <location>
        <begin position="432"/>
        <end position="453"/>
    </location>
</feature>
<proteinExistence type="predicted"/>
<dbReference type="RefSeq" id="WP_202958225.1">
    <property type="nucleotide sequence ID" value="NZ_JAPCID010000045.1"/>
</dbReference>
<feature type="transmembrane region" description="Helical" evidence="1">
    <location>
        <begin position="7"/>
        <end position="37"/>
    </location>
</feature>
<dbReference type="PANTHER" id="PTHR30354:SF11">
    <property type="entry name" value="PERMEASE"/>
    <property type="match status" value="1"/>
</dbReference>
<feature type="transmembrane region" description="Helical" evidence="1">
    <location>
        <begin position="269"/>
        <end position="288"/>
    </location>
</feature>
<keyword evidence="1" id="KW-1133">Transmembrane helix</keyword>
<evidence type="ECO:0000313" key="2">
    <source>
        <dbReference type="EMBL" id="MDA0140788.1"/>
    </source>
</evidence>
<reference evidence="2" key="1">
    <citation type="submission" date="2022-10" db="EMBL/GenBank/DDBJ databases">
        <title>The WGS of Solirubrobacter sp. CPCC 204708.</title>
        <authorList>
            <person name="Jiang Z."/>
        </authorList>
    </citation>
    <scope>NUCLEOTIDE SEQUENCE</scope>
    <source>
        <strain evidence="2">CPCC 204708</strain>
    </source>
</reference>
<organism evidence="2 3">
    <name type="scientific">Solirubrobacter deserti</name>
    <dbReference type="NCBI Taxonomy" id="2282478"/>
    <lineage>
        <taxon>Bacteria</taxon>
        <taxon>Bacillati</taxon>
        <taxon>Actinomycetota</taxon>
        <taxon>Thermoleophilia</taxon>
        <taxon>Solirubrobacterales</taxon>
        <taxon>Solirubrobacteraceae</taxon>
        <taxon>Solirubrobacter</taxon>
    </lineage>
</organism>
<name>A0ABT4RQU1_9ACTN</name>
<evidence type="ECO:0000256" key="1">
    <source>
        <dbReference type="SAM" id="Phobius"/>
    </source>
</evidence>
<dbReference type="EMBL" id="JAPCID010000045">
    <property type="protein sequence ID" value="MDA0140788.1"/>
    <property type="molecule type" value="Genomic_DNA"/>
</dbReference>
<accession>A0ABT4RQU1</accession>
<sequence>MEILHSAVAILAAILLIIRFKVDPVISLLLACAYLGLATGLGAEGTVEQITGGFGEIMAEVGLLIGFGVLIGALLHSMGAFGDLVEILARRMGRRLPYAMAGTLSTIFPSIYVDVQVVLAAPMAKESAPVVDRRHGLPWLAGAMGIGIFAGYVFVVPGLAAVAIAGLMDVPLGTYLLYGLPIGLTTALITTFLFRLILSRGFWKEESDVDPDAVVEEHSDTAAHALPLAERAARWPLWVRLLPILVPLVLIAAGAIADVADATNAVLMFLGNANIALFIGLLIAFAMVRSSLGADGVETVFTAGLRTTGEILLVTGVGGSLGAVIAESGLDETLKDLFSADENAPVLLSILLAWVIAAVLHFAIGSVSVGAITAAGIISPIVGSLDMDPVVIALAIASGAMFALHVNSNFFWMFSRLLDITTQGTLKTLTLATSLGAVVSLPLVLLASVVAAAT</sequence>
<keyword evidence="3" id="KW-1185">Reference proteome</keyword>
<dbReference type="Pfam" id="PF02447">
    <property type="entry name" value="GntP_permease"/>
    <property type="match status" value="1"/>
</dbReference>
<feature type="transmembrane region" description="Helical" evidence="1">
    <location>
        <begin position="96"/>
        <end position="119"/>
    </location>
</feature>
<feature type="transmembrane region" description="Helical" evidence="1">
    <location>
        <begin position="346"/>
        <end position="378"/>
    </location>
</feature>
<feature type="transmembrane region" description="Helical" evidence="1">
    <location>
        <begin position="175"/>
        <end position="198"/>
    </location>
</feature>
<protein>
    <submittedName>
        <fullName evidence="2">GntP family permease</fullName>
    </submittedName>
</protein>
<comment type="caution">
    <text evidence="2">The sequence shown here is derived from an EMBL/GenBank/DDBJ whole genome shotgun (WGS) entry which is preliminary data.</text>
</comment>
<evidence type="ECO:0000313" key="3">
    <source>
        <dbReference type="Proteomes" id="UP001147700"/>
    </source>
</evidence>
<feature type="transmembrane region" description="Helical" evidence="1">
    <location>
        <begin position="390"/>
        <end position="412"/>
    </location>
</feature>
<feature type="transmembrane region" description="Helical" evidence="1">
    <location>
        <begin position="57"/>
        <end position="75"/>
    </location>
</feature>
<dbReference type="InterPro" id="IPR003474">
    <property type="entry name" value="Glcn_transporter"/>
</dbReference>
<dbReference type="PANTHER" id="PTHR30354">
    <property type="entry name" value="GNT FAMILY GLUCONATE TRANSPORTER"/>
    <property type="match status" value="1"/>
</dbReference>
<keyword evidence="1" id="KW-0812">Transmembrane</keyword>
<keyword evidence="1" id="KW-0472">Membrane</keyword>